<keyword evidence="9" id="KW-0472">Membrane</keyword>
<dbReference type="InterPro" id="IPR003594">
    <property type="entry name" value="HATPase_dom"/>
</dbReference>
<evidence type="ECO:0000256" key="9">
    <source>
        <dbReference type="SAM" id="Phobius"/>
    </source>
</evidence>
<evidence type="ECO:0000256" key="7">
    <source>
        <dbReference type="ARBA" id="ARBA00022840"/>
    </source>
</evidence>
<feature type="transmembrane region" description="Helical" evidence="9">
    <location>
        <begin position="196"/>
        <end position="218"/>
    </location>
</feature>
<feature type="transmembrane region" description="Helical" evidence="9">
    <location>
        <begin position="230"/>
        <end position="248"/>
    </location>
</feature>
<keyword evidence="8" id="KW-0902">Two-component regulatory system</keyword>
<keyword evidence="9" id="KW-1133">Transmembrane helix</keyword>
<feature type="domain" description="Histidine kinase/HSP90-like ATPase" evidence="10">
    <location>
        <begin position="478"/>
        <end position="568"/>
    </location>
</feature>
<dbReference type="InterPro" id="IPR036890">
    <property type="entry name" value="HATPase_C_sf"/>
</dbReference>
<keyword evidence="4" id="KW-0808">Transferase</keyword>
<evidence type="ECO:0000313" key="11">
    <source>
        <dbReference type="EMBL" id="MFC5066299.1"/>
    </source>
</evidence>
<dbReference type="Pfam" id="PF02518">
    <property type="entry name" value="HATPase_c"/>
    <property type="match status" value="1"/>
</dbReference>
<feature type="transmembrane region" description="Helical" evidence="9">
    <location>
        <begin position="165"/>
        <end position="184"/>
    </location>
</feature>
<dbReference type="InterPro" id="IPR011712">
    <property type="entry name" value="Sig_transdc_His_kin_sub3_dim/P"/>
</dbReference>
<dbReference type="InterPro" id="IPR050482">
    <property type="entry name" value="Sensor_HK_TwoCompSys"/>
</dbReference>
<feature type="transmembrane region" description="Helical" evidence="9">
    <location>
        <begin position="124"/>
        <end position="145"/>
    </location>
</feature>
<evidence type="ECO:0000256" key="4">
    <source>
        <dbReference type="ARBA" id="ARBA00022679"/>
    </source>
</evidence>
<dbReference type="Proteomes" id="UP001595947">
    <property type="component" value="Unassembled WGS sequence"/>
</dbReference>
<dbReference type="CDD" id="cd16917">
    <property type="entry name" value="HATPase_UhpB-NarQ-NarX-like"/>
    <property type="match status" value="1"/>
</dbReference>
<evidence type="ECO:0000256" key="6">
    <source>
        <dbReference type="ARBA" id="ARBA00022777"/>
    </source>
</evidence>
<name>A0ABV9YYC7_9PSEU</name>
<evidence type="ECO:0000256" key="3">
    <source>
        <dbReference type="ARBA" id="ARBA00022553"/>
    </source>
</evidence>
<organism evidence="11 12">
    <name type="scientific">Actinomycetospora atypica</name>
    <dbReference type="NCBI Taxonomy" id="1290095"/>
    <lineage>
        <taxon>Bacteria</taxon>
        <taxon>Bacillati</taxon>
        <taxon>Actinomycetota</taxon>
        <taxon>Actinomycetes</taxon>
        <taxon>Pseudonocardiales</taxon>
        <taxon>Pseudonocardiaceae</taxon>
        <taxon>Actinomycetospora</taxon>
    </lineage>
</organism>
<feature type="transmembrane region" description="Helical" evidence="9">
    <location>
        <begin position="40"/>
        <end position="61"/>
    </location>
</feature>
<dbReference type="GO" id="GO:0016301">
    <property type="term" value="F:kinase activity"/>
    <property type="evidence" value="ECO:0007669"/>
    <property type="project" value="UniProtKB-KW"/>
</dbReference>
<dbReference type="EMBL" id="JBHSIV010000068">
    <property type="protein sequence ID" value="MFC5066299.1"/>
    <property type="molecule type" value="Genomic_DNA"/>
</dbReference>
<comment type="caution">
    <text evidence="11">The sequence shown here is derived from an EMBL/GenBank/DDBJ whole genome shotgun (WGS) entry which is preliminary data.</text>
</comment>
<evidence type="ECO:0000313" key="12">
    <source>
        <dbReference type="Proteomes" id="UP001595947"/>
    </source>
</evidence>
<protein>
    <recommendedName>
        <fullName evidence="2">histidine kinase</fullName>
        <ecNumber evidence="2">2.7.13.3</ecNumber>
    </recommendedName>
</protein>
<evidence type="ECO:0000256" key="1">
    <source>
        <dbReference type="ARBA" id="ARBA00000085"/>
    </source>
</evidence>
<dbReference type="EC" id="2.7.13.3" evidence="2"/>
<keyword evidence="9" id="KW-0812">Transmembrane</keyword>
<evidence type="ECO:0000256" key="8">
    <source>
        <dbReference type="ARBA" id="ARBA00023012"/>
    </source>
</evidence>
<dbReference type="Gene3D" id="3.30.565.10">
    <property type="entry name" value="Histidine kinase-like ATPase, C-terminal domain"/>
    <property type="match status" value="1"/>
</dbReference>
<dbReference type="Gene3D" id="1.20.5.1930">
    <property type="match status" value="1"/>
</dbReference>
<dbReference type="PANTHER" id="PTHR24421">
    <property type="entry name" value="NITRATE/NITRITE SENSOR PROTEIN NARX-RELATED"/>
    <property type="match status" value="1"/>
</dbReference>
<keyword evidence="12" id="KW-1185">Reference proteome</keyword>
<feature type="transmembrane region" description="Helical" evidence="9">
    <location>
        <begin position="68"/>
        <end position="86"/>
    </location>
</feature>
<comment type="catalytic activity">
    <reaction evidence="1">
        <text>ATP + protein L-histidine = ADP + protein N-phospho-L-histidine.</text>
        <dbReference type="EC" id="2.7.13.3"/>
    </reaction>
</comment>
<evidence type="ECO:0000259" key="10">
    <source>
        <dbReference type="SMART" id="SM00387"/>
    </source>
</evidence>
<dbReference type="Pfam" id="PF07730">
    <property type="entry name" value="HisKA_3"/>
    <property type="match status" value="1"/>
</dbReference>
<dbReference type="SMART" id="SM00387">
    <property type="entry name" value="HATPase_c"/>
    <property type="match status" value="1"/>
</dbReference>
<proteinExistence type="predicted"/>
<keyword evidence="3" id="KW-0597">Phosphoprotein</keyword>
<sequence length="568" mass="59068">MRRPATGAPTTALWLLGALGAAFALVEVELILGGPPEGVAVGLAYPAVAGVYLGAGLWAWARRPGSRIGPLLTAGGGVWILCGLASTPVPALVGVGIVVATVPVAIVLHMLLAFPSGRLRGRRVTGLVVGGYVTTTVLQAPVWLWTASSPFRVADRPDLLFAGRAVNASCAFLVIGATALVLLHRLRAAPTSDRPVLAPLYLYGGGAVLGVVVVANLRRVVPTNPLVVEWVQLVAMAGIPIAFAAGILRGGFARTAAIEQLGVWLGSTDRGRGEVGPALARTLGDPSLTLAFRGDDGGWVDGDGRPVEVPAGRDLVPVELAGQPVGAIVHDPSLQPDTETVRAAGRVVAIAVDRERLTTLLLAEQERLRESRLRLVEAGDRERRRLARDLHDRLQSRLVLLALRAGTARPEEADLEAFRRDVDEVAAEVRLIVAGVMPAMLLERGLVAAVQDMLARTPLRTGLINDDEDADPGRLPPSVEGTAYHVVAEAITNTVKHASAATLEVGLHRRGGLLHVSVRDDGVGGAAGGGGTGLGGLADRVEALGGRLAVESPDGGGTLLTAELPCEW</sequence>
<evidence type="ECO:0000256" key="5">
    <source>
        <dbReference type="ARBA" id="ARBA00022741"/>
    </source>
</evidence>
<keyword evidence="7" id="KW-0067">ATP-binding</keyword>
<evidence type="ECO:0000256" key="2">
    <source>
        <dbReference type="ARBA" id="ARBA00012438"/>
    </source>
</evidence>
<gene>
    <name evidence="11" type="ORF">ACFPBZ_29110</name>
</gene>
<dbReference type="PANTHER" id="PTHR24421:SF10">
    <property type="entry name" value="NITRATE_NITRITE SENSOR PROTEIN NARQ"/>
    <property type="match status" value="1"/>
</dbReference>
<accession>A0ABV9YYC7</accession>
<keyword evidence="6 11" id="KW-0418">Kinase</keyword>
<reference evidence="12" key="1">
    <citation type="journal article" date="2019" name="Int. J. Syst. Evol. Microbiol.">
        <title>The Global Catalogue of Microorganisms (GCM) 10K type strain sequencing project: providing services to taxonomists for standard genome sequencing and annotation.</title>
        <authorList>
            <consortium name="The Broad Institute Genomics Platform"/>
            <consortium name="The Broad Institute Genome Sequencing Center for Infectious Disease"/>
            <person name="Wu L."/>
            <person name="Ma J."/>
        </authorList>
    </citation>
    <scope>NUCLEOTIDE SEQUENCE [LARGE SCALE GENOMIC DNA]</scope>
    <source>
        <strain evidence="12">CGMCC 4.7093</strain>
    </source>
</reference>
<dbReference type="SUPFAM" id="SSF55874">
    <property type="entry name" value="ATPase domain of HSP90 chaperone/DNA topoisomerase II/histidine kinase"/>
    <property type="match status" value="1"/>
</dbReference>
<feature type="transmembrane region" description="Helical" evidence="9">
    <location>
        <begin position="92"/>
        <end position="112"/>
    </location>
</feature>
<keyword evidence="5" id="KW-0547">Nucleotide-binding</keyword>
<dbReference type="RefSeq" id="WP_378039607.1">
    <property type="nucleotide sequence ID" value="NZ_JBHSIV010000068.1"/>
</dbReference>